<reference evidence="2" key="1">
    <citation type="submission" date="2024-04" db="EMBL/GenBank/DDBJ databases">
        <title>Phylogenomic analyses of a clade within the roseobacter group suggest taxonomic reassignments of species of the genera Aestuariivita, Citreicella, Loktanella, Nautella, Pelagibaca, Ruegeria, Thalassobius, Thiobacimonas and Tropicibacter, and the proposal o.</title>
        <authorList>
            <person name="Jeon C.O."/>
        </authorList>
    </citation>
    <scope>NUCLEOTIDE SEQUENCE [LARGE SCALE GENOMIC DNA]</scope>
    <source>
        <strain evidence="2">BS5-3</strain>
    </source>
</reference>
<sequence>MQSYVMNTLLFGVVMLGILFFANREISTIVPEQAATQELVVDDLLMGHRSFDGRMRFGQLTFHGAAFTFEDKDDPSTFVPYNFAYLTDRFSQTPRMDGNVIAPFYAQYDAAFSIDSGVLTDTCVNPRQDETEGADSIALKNPILCQIASALPDQAPAMIGVLQSEDPAAAFTDADATCRAEIALWRNQPGFEEIKIMFCAIVDGTGIEDGQPAGDWMDVIVYQQISDVTLATLRGAGRNM</sequence>
<gene>
    <name evidence="1" type="ORF">AABB29_11520</name>
</gene>
<name>A0ABZ2V2Q2_9RHOB</name>
<dbReference type="Proteomes" id="UP001440612">
    <property type="component" value="Chromosome"/>
</dbReference>
<evidence type="ECO:0000313" key="1">
    <source>
        <dbReference type="EMBL" id="WZC47553.1"/>
    </source>
</evidence>
<keyword evidence="2" id="KW-1185">Reference proteome</keyword>
<evidence type="ECO:0000313" key="2">
    <source>
        <dbReference type="Proteomes" id="UP001440612"/>
    </source>
</evidence>
<organism evidence="1 2">
    <name type="scientific">Yoonia phaeophyticola</name>
    <dbReference type="NCBI Taxonomy" id="3137369"/>
    <lineage>
        <taxon>Bacteria</taxon>
        <taxon>Pseudomonadati</taxon>
        <taxon>Pseudomonadota</taxon>
        <taxon>Alphaproteobacteria</taxon>
        <taxon>Rhodobacterales</taxon>
        <taxon>Paracoccaceae</taxon>
        <taxon>Yoonia</taxon>
    </lineage>
</organism>
<proteinExistence type="predicted"/>
<protein>
    <submittedName>
        <fullName evidence="1">Uncharacterized protein</fullName>
    </submittedName>
</protein>
<accession>A0ABZ2V2Q2</accession>
<dbReference type="EMBL" id="CP150951">
    <property type="protein sequence ID" value="WZC47553.1"/>
    <property type="molecule type" value="Genomic_DNA"/>
</dbReference>
<dbReference type="RefSeq" id="WP_341365673.1">
    <property type="nucleotide sequence ID" value="NZ_CP150951.2"/>
</dbReference>